<proteinExistence type="predicted"/>
<reference evidence="1" key="2">
    <citation type="submission" date="2020-09" db="EMBL/GenBank/DDBJ databases">
        <authorList>
            <person name="Sun Q."/>
            <person name="Zhou Y."/>
        </authorList>
    </citation>
    <scope>NUCLEOTIDE SEQUENCE</scope>
    <source>
        <strain evidence="1">CGMCC 1.15371</strain>
    </source>
</reference>
<evidence type="ECO:0000313" key="1">
    <source>
        <dbReference type="EMBL" id="GGE33839.1"/>
    </source>
</evidence>
<keyword evidence="2" id="KW-1185">Reference proteome</keyword>
<sequence length="65" mass="7438">MDFHLQQNGYDFKAVYSPLNNSGMLFIRNEIDGSLVRELPFPCESEEPTAEEINRAIDAFLSELD</sequence>
<comment type="caution">
    <text evidence="1">The sequence shown here is derived from an EMBL/GenBank/DDBJ whole genome shotgun (WGS) entry which is preliminary data.</text>
</comment>
<gene>
    <name evidence="1" type="ORF">GCM10011391_10660</name>
</gene>
<evidence type="ECO:0000313" key="2">
    <source>
        <dbReference type="Proteomes" id="UP000628775"/>
    </source>
</evidence>
<reference evidence="1" key="1">
    <citation type="journal article" date="2014" name="Int. J. Syst. Evol. Microbiol.">
        <title>Complete genome sequence of Corynebacterium casei LMG S-19264T (=DSM 44701T), isolated from a smear-ripened cheese.</title>
        <authorList>
            <consortium name="US DOE Joint Genome Institute (JGI-PGF)"/>
            <person name="Walter F."/>
            <person name="Albersmeier A."/>
            <person name="Kalinowski J."/>
            <person name="Ruckert C."/>
        </authorList>
    </citation>
    <scope>NUCLEOTIDE SEQUENCE</scope>
    <source>
        <strain evidence="1">CGMCC 1.15371</strain>
    </source>
</reference>
<dbReference type="EMBL" id="BMIR01000003">
    <property type="protein sequence ID" value="GGE33839.1"/>
    <property type="molecule type" value="Genomic_DNA"/>
</dbReference>
<dbReference type="AlphaFoldDB" id="A0A8J2YFQ1"/>
<name>A0A8J2YFQ1_9BACL</name>
<dbReference type="Proteomes" id="UP000628775">
    <property type="component" value="Unassembled WGS sequence"/>
</dbReference>
<protein>
    <submittedName>
        <fullName evidence="1">Uncharacterized protein</fullName>
    </submittedName>
</protein>
<accession>A0A8J2YFQ1</accession>
<dbReference type="RefSeq" id="WP_188690204.1">
    <property type="nucleotide sequence ID" value="NZ_BMIR01000003.1"/>
</dbReference>
<organism evidence="1 2">
    <name type="scientific">Pullulanibacillus camelliae</name>
    <dbReference type="NCBI Taxonomy" id="1707096"/>
    <lineage>
        <taxon>Bacteria</taxon>
        <taxon>Bacillati</taxon>
        <taxon>Bacillota</taxon>
        <taxon>Bacilli</taxon>
        <taxon>Bacillales</taxon>
        <taxon>Sporolactobacillaceae</taxon>
        <taxon>Pullulanibacillus</taxon>
    </lineage>
</organism>